<evidence type="ECO:0000313" key="2">
    <source>
        <dbReference type="EMBL" id="WAL67431.1"/>
    </source>
</evidence>
<dbReference type="Proteomes" id="UP001163203">
    <property type="component" value="Chromosome"/>
</dbReference>
<evidence type="ECO:0000259" key="1">
    <source>
        <dbReference type="Pfam" id="PF10056"/>
    </source>
</evidence>
<name>A0ABY7B5I5_9PSEU</name>
<dbReference type="EMBL" id="CP113836">
    <property type="protein sequence ID" value="WAL67431.1"/>
    <property type="molecule type" value="Genomic_DNA"/>
</dbReference>
<organism evidence="2 3">
    <name type="scientific">Amycolatopsis cynarae</name>
    <dbReference type="NCBI Taxonomy" id="2995223"/>
    <lineage>
        <taxon>Bacteria</taxon>
        <taxon>Bacillati</taxon>
        <taxon>Actinomycetota</taxon>
        <taxon>Actinomycetes</taxon>
        <taxon>Pseudonocardiales</taxon>
        <taxon>Pseudonocardiaceae</taxon>
        <taxon>Amycolatopsis</taxon>
    </lineage>
</organism>
<dbReference type="RefSeq" id="WP_268757535.1">
    <property type="nucleotide sequence ID" value="NZ_CP113836.1"/>
</dbReference>
<feature type="domain" description="DUF2293" evidence="1">
    <location>
        <begin position="263"/>
        <end position="348"/>
    </location>
</feature>
<reference evidence="2" key="1">
    <citation type="submission" date="2022-11" db="EMBL/GenBank/DDBJ databases">
        <authorList>
            <person name="Mo P."/>
        </authorList>
    </citation>
    <scope>NUCLEOTIDE SEQUENCE</scope>
    <source>
        <strain evidence="2">HUAS 11-8</strain>
    </source>
</reference>
<evidence type="ECO:0000313" key="3">
    <source>
        <dbReference type="Proteomes" id="UP001163203"/>
    </source>
</evidence>
<accession>A0ABY7B5I5</accession>
<dbReference type="Pfam" id="PF10056">
    <property type="entry name" value="DUF2293"/>
    <property type="match status" value="1"/>
</dbReference>
<dbReference type="InterPro" id="IPR018744">
    <property type="entry name" value="DUF2293"/>
</dbReference>
<gene>
    <name evidence="2" type="ORF">ORV05_06510</name>
</gene>
<dbReference type="PANTHER" id="PTHR38113">
    <property type="match status" value="1"/>
</dbReference>
<dbReference type="PANTHER" id="PTHR38113:SF2">
    <property type="entry name" value="DUF2293 DOMAIN-CONTAINING PROTEIN"/>
    <property type="match status" value="1"/>
</dbReference>
<protein>
    <submittedName>
        <fullName evidence="2">DUF2293 domain-containing protein</fullName>
    </submittedName>
</protein>
<sequence length="357" mass="40497">MSDKPKLQQRVTEAAEAALRARRYVAPVDVLVALGWLTSVTVEDWRHGRMGPLAEALPVPESKARAALDHLRDWARQRGLDPSEAGYLAGTRDKRPLVFTDDEATQRAFRTHWVSPGLSEKQRERLEERQNKAPDLVVLVSVDNWICAGCGVHWRAGVLRFMEDDASLCLSCADFDHLLFLPSGNAALSRRAKKESTLSALVMRFNRRRKRYERQGILVERAALERAEDQCLADEDIRARRRERDAERRAEQDVEFQAAMADEIRRLFPGCPPDRARAIAEHAGTRGSGRIGRTAAGRAVDENAVRLAVIASVRHENTDYDALLMSGVPRTEARERIWPDIERFITGWERPKDRTFT</sequence>
<proteinExistence type="predicted"/>
<keyword evidence="3" id="KW-1185">Reference proteome</keyword>